<protein>
    <submittedName>
        <fullName evidence="4">Anti-sigma factor</fullName>
    </submittedName>
</protein>
<evidence type="ECO:0000256" key="1">
    <source>
        <dbReference type="SAM" id="Phobius"/>
    </source>
</evidence>
<dbReference type="PANTHER" id="PTHR30273:SF2">
    <property type="entry name" value="PROTEIN FECR"/>
    <property type="match status" value="1"/>
</dbReference>
<accession>A0A3B0U217</accession>
<dbReference type="FunFam" id="2.60.120.1440:FF:000001">
    <property type="entry name" value="Putative anti-sigma factor"/>
    <property type="match status" value="1"/>
</dbReference>
<name>A0A3B0U217_9ZZZZ</name>
<dbReference type="Pfam" id="PF16344">
    <property type="entry name" value="FecR_C"/>
    <property type="match status" value="1"/>
</dbReference>
<dbReference type="AlphaFoldDB" id="A0A3B0U217"/>
<sequence>MNKYNGYKRIAELIFGEITDNLGPDEMEELYTWVDSQPENKELYNQIRNSTHFQSWYSFREKIDTLEGWEQLYPFIRKEKKRELRRVFLKYAAILLLPLLIAGGFYYFVYPGYEQGAVSQTAEIKAGSKKAVLILNDGNTVVLDSPGALLITEADGTSIQKTNGLLNYIKPVNKKPKAPLYNSVKIPRGGEFDLILADGTHVYLNSLSELKYPVQFIGDKREVELTGEAYFEVVHKNDKPFIVKTREMSMEVLGTTFNINAYENTGKVITTLVAGKIMVKGNNNESMEGRILIPEEQAVFDISSKQLEVIKVDVSLYTAWKDGEFIFYNTRLYDIMNTLTRWYSVEARFMDNSLKELRFSGSLGRYGNIDSILDIIKSTNKVEIVINNNVIILKKKV</sequence>
<dbReference type="InterPro" id="IPR012373">
    <property type="entry name" value="Ferrdict_sens_TM"/>
</dbReference>
<evidence type="ECO:0000313" key="4">
    <source>
        <dbReference type="EMBL" id="VAW22403.1"/>
    </source>
</evidence>
<evidence type="ECO:0000259" key="3">
    <source>
        <dbReference type="Pfam" id="PF16344"/>
    </source>
</evidence>
<evidence type="ECO:0000259" key="2">
    <source>
        <dbReference type="Pfam" id="PF04773"/>
    </source>
</evidence>
<dbReference type="PANTHER" id="PTHR30273">
    <property type="entry name" value="PERIPLASMIC SIGNAL SENSOR AND SIGMA FACTOR ACTIVATOR FECR-RELATED"/>
    <property type="match status" value="1"/>
</dbReference>
<feature type="transmembrane region" description="Helical" evidence="1">
    <location>
        <begin position="87"/>
        <end position="109"/>
    </location>
</feature>
<gene>
    <name evidence="4" type="ORF">MNBD_BACTEROID01-1681</name>
</gene>
<reference evidence="4" key="1">
    <citation type="submission" date="2018-06" db="EMBL/GenBank/DDBJ databases">
        <authorList>
            <person name="Zhirakovskaya E."/>
        </authorList>
    </citation>
    <scope>NUCLEOTIDE SEQUENCE</scope>
</reference>
<feature type="domain" description="FecR protein" evidence="2">
    <location>
        <begin position="185"/>
        <end position="277"/>
    </location>
</feature>
<dbReference type="Gene3D" id="2.60.120.1440">
    <property type="match status" value="1"/>
</dbReference>
<keyword evidence="1" id="KW-0812">Transmembrane</keyword>
<keyword evidence="1" id="KW-1133">Transmembrane helix</keyword>
<organism evidence="4">
    <name type="scientific">hydrothermal vent metagenome</name>
    <dbReference type="NCBI Taxonomy" id="652676"/>
    <lineage>
        <taxon>unclassified sequences</taxon>
        <taxon>metagenomes</taxon>
        <taxon>ecological metagenomes</taxon>
    </lineage>
</organism>
<keyword evidence="1" id="KW-0472">Membrane</keyword>
<dbReference type="Pfam" id="PF04773">
    <property type="entry name" value="FecR"/>
    <property type="match status" value="1"/>
</dbReference>
<dbReference type="InterPro" id="IPR032508">
    <property type="entry name" value="FecR_C"/>
</dbReference>
<dbReference type="Gene3D" id="3.55.50.30">
    <property type="match status" value="1"/>
</dbReference>
<proteinExistence type="predicted"/>
<dbReference type="EMBL" id="UOEP01000171">
    <property type="protein sequence ID" value="VAW22403.1"/>
    <property type="molecule type" value="Genomic_DNA"/>
</dbReference>
<feature type="domain" description="Protein FecR C-terminal" evidence="3">
    <location>
        <begin position="324"/>
        <end position="392"/>
    </location>
</feature>
<dbReference type="GO" id="GO:0016989">
    <property type="term" value="F:sigma factor antagonist activity"/>
    <property type="evidence" value="ECO:0007669"/>
    <property type="project" value="TreeGrafter"/>
</dbReference>
<dbReference type="InterPro" id="IPR006860">
    <property type="entry name" value="FecR"/>
</dbReference>